<dbReference type="OrthoDB" id="570545at2"/>
<dbReference type="SUPFAM" id="SSF53756">
    <property type="entry name" value="UDP-Glycosyltransferase/glycogen phosphorylase"/>
    <property type="match status" value="1"/>
</dbReference>
<name>A0A6I4W6S9_9ACTN</name>
<comment type="caution">
    <text evidence="1">The sequence shown here is derived from an EMBL/GenBank/DDBJ whole genome shotgun (WGS) entry which is preliminary data.</text>
</comment>
<keyword evidence="2" id="KW-1185">Reference proteome</keyword>
<evidence type="ECO:0000313" key="2">
    <source>
        <dbReference type="Proteomes" id="UP000431901"/>
    </source>
</evidence>
<dbReference type="RefSeq" id="WP_161103384.1">
    <property type="nucleotide sequence ID" value="NZ_JBHLYI010000010.1"/>
</dbReference>
<gene>
    <name evidence="1" type="ORF">GQ466_14610</name>
</gene>
<proteinExistence type="predicted"/>
<organism evidence="1 2">
    <name type="scientific">Actinomadura rayongensis</name>
    <dbReference type="NCBI Taxonomy" id="1429076"/>
    <lineage>
        <taxon>Bacteria</taxon>
        <taxon>Bacillati</taxon>
        <taxon>Actinomycetota</taxon>
        <taxon>Actinomycetes</taxon>
        <taxon>Streptosporangiales</taxon>
        <taxon>Thermomonosporaceae</taxon>
        <taxon>Actinomadura</taxon>
    </lineage>
</organism>
<evidence type="ECO:0000313" key="1">
    <source>
        <dbReference type="EMBL" id="MXQ65268.1"/>
    </source>
</evidence>
<dbReference type="CDD" id="cd03820">
    <property type="entry name" value="GT4_AmsD-like"/>
    <property type="match status" value="1"/>
</dbReference>
<sequence length="426" mass="46368">MSIRKWRRLVLRTLLRALLAVAEPALRALLWPANLWRARRAPEPSRRVVFLVQHAYGQGGTIRTVLNCAGSLADRYDVAVVGLVRTRRTPAFPLPDGVAVSCLDDRVEPPSGLVRKVLSRVPSVLVPRGEASRKHCSLWTDLLLLRFLRSLRGGVLITTRPSLNLAAAAFAPPGVRTIGQEHMNLGRHRADVRARIARRYGRLDTVVTLTPTDLASYERELPQVRELRCIPNAVPPLDGPPADPHAKVVVAAGRLVPQKGFDLLLAAWERAADGRPGWELRVFGAGRLEDALRADIAARGLTGSAFLMGRTAAMGEELARASVYALSSRFEGMPLVLIEAMSKGLAVVAFDCPTGPREVMTDGDDGLLVPAKDVAAFASALGRLMDDADLRIRLGRRAVETVTRYAPSIVADQWAALLDDQPRSSS</sequence>
<protein>
    <submittedName>
        <fullName evidence="1">Glycosyltransferase</fullName>
    </submittedName>
</protein>
<dbReference type="EMBL" id="WUTW01000002">
    <property type="protein sequence ID" value="MXQ65268.1"/>
    <property type="molecule type" value="Genomic_DNA"/>
</dbReference>
<dbReference type="AlphaFoldDB" id="A0A6I4W6S9"/>
<keyword evidence="1" id="KW-0808">Transferase</keyword>
<dbReference type="GO" id="GO:0016740">
    <property type="term" value="F:transferase activity"/>
    <property type="evidence" value="ECO:0007669"/>
    <property type="project" value="UniProtKB-KW"/>
</dbReference>
<dbReference type="Proteomes" id="UP000431901">
    <property type="component" value="Unassembled WGS sequence"/>
</dbReference>
<dbReference type="PANTHER" id="PTHR12526">
    <property type="entry name" value="GLYCOSYLTRANSFERASE"/>
    <property type="match status" value="1"/>
</dbReference>
<accession>A0A6I4W6S9</accession>
<dbReference type="Gene3D" id="3.40.50.2000">
    <property type="entry name" value="Glycogen Phosphorylase B"/>
    <property type="match status" value="2"/>
</dbReference>
<dbReference type="Pfam" id="PF13692">
    <property type="entry name" value="Glyco_trans_1_4"/>
    <property type="match status" value="1"/>
</dbReference>
<reference evidence="1 2" key="1">
    <citation type="submission" date="2019-12" db="EMBL/GenBank/DDBJ databases">
        <title>Nocardia macrotermitis sp. nov. and Nocardia aurantia sp. nov., isolated from the gut of the fungus growing-termite Macrotermes natalensis.</title>
        <authorList>
            <person name="Christine B."/>
            <person name="Rene B."/>
        </authorList>
    </citation>
    <scope>NUCLEOTIDE SEQUENCE [LARGE SCALE GENOMIC DNA]</scope>
    <source>
        <strain evidence="1 2">DSM 102126</strain>
    </source>
</reference>